<dbReference type="SUPFAM" id="SSF52540">
    <property type="entry name" value="P-loop containing nucleoside triphosphate hydrolases"/>
    <property type="match status" value="1"/>
</dbReference>
<sequence length="257" mass="29920">MLNNVHLKRSESTKKFYKCMHKLRKESSHLQCFFDLYRTCRSHHMTFIKTIRLRPHWAEYLMLKYPSLKLIYLVRDPRATLYSQAKTFRKFNFQWSIKNVSTSHCGILGEDLEAVRLLQERFPGRVKAMRYEHGATDPLGYTAVIYRFLGLTVTSEVTDYVKSLTTPQDLGTDNTKRPKNIAYMTHRDNPRNAMQHWRHETGIKEVRAMDSQCSHLYGKMGYRTVATQAQLKNTDTIDLNVSPESGGIFGDSENWGG</sequence>
<dbReference type="Gene3D" id="3.40.50.300">
    <property type="entry name" value="P-loop containing nucleotide triphosphate hydrolases"/>
    <property type="match status" value="1"/>
</dbReference>
<evidence type="ECO:0000313" key="2">
    <source>
        <dbReference type="Proteomes" id="UP000735302"/>
    </source>
</evidence>
<accession>A0AAV4DXT1</accession>
<comment type="caution">
    <text evidence="1">The sequence shown here is derived from an EMBL/GenBank/DDBJ whole genome shotgun (WGS) entry which is preliminary data.</text>
</comment>
<proteinExistence type="predicted"/>
<name>A0AAV4DXT1_9GAST</name>
<organism evidence="1 2">
    <name type="scientific">Plakobranchus ocellatus</name>
    <dbReference type="NCBI Taxonomy" id="259542"/>
    <lineage>
        <taxon>Eukaryota</taxon>
        <taxon>Metazoa</taxon>
        <taxon>Spiralia</taxon>
        <taxon>Lophotrochozoa</taxon>
        <taxon>Mollusca</taxon>
        <taxon>Gastropoda</taxon>
        <taxon>Heterobranchia</taxon>
        <taxon>Euthyneura</taxon>
        <taxon>Panpulmonata</taxon>
        <taxon>Sacoglossa</taxon>
        <taxon>Placobranchoidea</taxon>
        <taxon>Plakobranchidae</taxon>
        <taxon>Plakobranchus</taxon>
    </lineage>
</organism>
<dbReference type="PANTHER" id="PTHR10704">
    <property type="entry name" value="CARBOHYDRATE SULFOTRANSFERASE"/>
    <property type="match status" value="1"/>
</dbReference>
<dbReference type="InterPro" id="IPR051135">
    <property type="entry name" value="Gal/GlcNAc/GalNAc_ST"/>
</dbReference>
<protein>
    <submittedName>
        <fullName evidence="1">Carbohydrate sulfotransferase 3</fullName>
    </submittedName>
</protein>
<gene>
    <name evidence="1" type="ORF">PoB_007551900</name>
</gene>
<evidence type="ECO:0000313" key="1">
    <source>
        <dbReference type="EMBL" id="GFO49014.1"/>
    </source>
</evidence>
<dbReference type="GO" id="GO:0001517">
    <property type="term" value="F:N-acetylglucosamine 6-O-sulfotransferase activity"/>
    <property type="evidence" value="ECO:0007669"/>
    <property type="project" value="TreeGrafter"/>
</dbReference>
<dbReference type="GO" id="GO:0006790">
    <property type="term" value="P:sulfur compound metabolic process"/>
    <property type="evidence" value="ECO:0007669"/>
    <property type="project" value="TreeGrafter"/>
</dbReference>
<dbReference type="PANTHER" id="PTHR10704:SF44">
    <property type="entry name" value="LD35051P-RELATED"/>
    <property type="match status" value="1"/>
</dbReference>
<reference evidence="1 2" key="1">
    <citation type="journal article" date="2021" name="Elife">
        <title>Chloroplast acquisition without the gene transfer in kleptoplastic sea slugs, Plakobranchus ocellatus.</title>
        <authorList>
            <person name="Maeda T."/>
            <person name="Takahashi S."/>
            <person name="Yoshida T."/>
            <person name="Shimamura S."/>
            <person name="Takaki Y."/>
            <person name="Nagai Y."/>
            <person name="Toyoda A."/>
            <person name="Suzuki Y."/>
            <person name="Arimoto A."/>
            <person name="Ishii H."/>
            <person name="Satoh N."/>
            <person name="Nishiyama T."/>
            <person name="Hasebe M."/>
            <person name="Maruyama T."/>
            <person name="Minagawa J."/>
            <person name="Obokata J."/>
            <person name="Shigenobu S."/>
        </authorList>
    </citation>
    <scope>NUCLEOTIDE SEQUENCE [LARGE SCALE GENOMIC DNA]</scope>
</reference>
<dbReference type="Proteomes" id="UP000735302">
    <property type="component" value="Unassembled WGS sequence"/>
</dbReference>
<keyword evidence="2" id="KW-1185">Reference proteome</keyword>
<dbReference type="InterPro" id="IPR027417">
    <property type="entry name" value="P-loop_NTPase"/>
</dbReference>
<dbReference type="AlphaFoldDB" id="A0AAV4DXT1"/>
<dbReference type="EMBL" id="BLXT01008455">
    <property type="protein sequence ID" value="GFO49014.1"/>
    <property type="molecule type" value="Genomic_DNA"/>
</dbReference>
<dbReference type="GO" id="GO:0006044">
    <property type="term" value="P:N-acetylglucosamine metabolic process"/>
    <property type="evidence" value="ECO:0007669"/>
    <property type="project" value="TreeGrafter"/>
</dbReference>
<dbReference type="Pfam" id="PF13469">
    <property type="entry name" value="Sulfotransfer_3"/>
    <property type="match status" value="1"/>
</dbReference>